<evidence type="ECO:0000256" key="2">
    <source>
        <dbReference type="ARBA" id="ARBA00022525"/>
    </source>
</evidence>
<evidence type="ECO:0000256" key="5">
    <source>
        <dbReference type="SAM" id="MobiDB-lite"/>
    </source>
</evidence>
<feature type="region of interest" description="Disordered" evidence="5">
    <location>
        <begin position="399"/>
        <end position="427"/>
    </location>
</feature>
<evidence type="ECO:0000313" key="8">
    <source>
        <dbReference type="Proteomes" id="UP000557717"/>
    </source>
</evidence>
<name>A0A840VAX7_9BACT</name>
<dbReference type="Pfam" id="PF18884">
    <property type="entry name" value="TSP3_bac"/>
    <property type="match status" value="1"/>
</dbReference>
<evidence type="ECO:0008006" key="9">
    <source>
        <dbReference type="Google" id="ProtNLM"/>
    </source>
</evidence>
<sequence>MKFLRHATAAFLLAPFTPALAQLTYVDATDGTTGNTSLSDGGVLDASDTTGATTWRQRDSANFGASATVFEGVEPSPEICTRLTGLTPGQTYQVYVHFWDPQSTNEAWNIRAGFTSGSLTLFTREAAALTGSTASVLASSLSFDTAPDLLGPISGRENLAGLLGTRVADVNGEIAVYLDDYGSTDVNYRTWYDGLSYEAVPETYNITYVDASLTQTVRWDGSTFSPAAQGTTALDNNWELRTLGNSATVFESNADGAEDAPLLVSTLTGLKPDTDYVLYAYFWSDGRNWRLKASADASDIQDNGTPADLSDDFLPSSPLTNFAAIDTDGGTATIAPAAIALDFETSPLVTESNRTLRQASLGLATSNASGEISIFIDDLAAVGEPGRTWFDGLGYKQATPLDPEGDEDGDGLTNAQEETIGTDPYLVDTDGDTYGDQTEWLAGSDPLDPLSVPPLPGNALEISPDGAWTWFNDERAIFHQGSLFTGYVKSNGEYGVTRYDPATDTSYVMVVSTANSQQQDDHNNPSITVLPDGKLMVLYAKHLGGSQFYQRTSLVALPSSEADWGPEITHAVPANNTYNNTYLLSSESNRIYNFHRCINFNPTITISDDLGATWQTSVAFIEVGSGNVRPYPRYCSNHTDRIDLIYTDGHPRDVENSVYHMYYRAGGFYRTDGTLIDSFDNLPLDHEGGQRGSVIYQYSNDSWGENDGPNDWIPTGRGWTWDVHYGKDGNPVCVFQVQADDVTGTGWNHDRIYYYYARWTGTEWQKRFIAQGGRPIYSDEDDYGGGMTLDPEDPNIVYISSSAADPFALDSISDVPLSVNERFEIWRGVTSDGGLTFEWEAITQGSPADNLRPIVPENHGYDRSLVWFYGTYTTYTNFSAKVLAILNNGLAVSDFNKSPLATSATLKWDSSPGQSYRITGSDDLQSFPVGVAAGIPSQGPSTEHTFTIPSPLDTSTRAFFRVETEEP</sequence>
<evidence type="ECO:0000256" key="3">
    <source>
        <dbReference type="ARBA" id="ARBA00022729"/>
    </source>
</evidence>
<dbReference type="EMBL" id="JACHFD010000001">
    <property type="protein sequence ID" value="MBB5350051.1"/>
    <property type="molecule type" value="Genomic_DNA"/>
</dbReference>
<protein>
    <recommendedName>
        <fullName evidence="9">Fibronectin type-III domain-containing protein</fullName>
    </recommendedName>
</protein>
<reference evidence="7 8" key="1">
    <citation type="submission" date="2020-08" db="EMBL/GenBank/DDBJ databases">
        <title>Genomic Encyclopedia of Type Strains, Phase IV (KMG-IV): sequencing the most valuable type-strain genomes for metagenomic binning, comparative biology and taxonomic classification.</title>
        <authorList>
            <person name="Goeker M."/>
        </authorList>
    </citation>
    <scope>NUCLEOTIDE SEQUENCE [LARGE SCALE GENOMIC DNA]</scope>
    <source>
        <strain evidence="7 8">YC6886</strain>
    </source>
</reference>
<comment type="subcellular location">
    <subcellularLocation>
        <location evidence="1">Secreted</location>
    </subcellularLocation>
</comment>
<comment type="caution">
    <text evidence="7">The sequence shown here is derived from an EMBL/GenBank/DDBJ whole genome shotgun (WGS) entry which is preliminary data.</text>
</comment>
<proteinExistence type="predicted"/>
<organism evidence="7 8">
    <name type="scientific">Haloferula luteola</name>
    <dbReference type="NCBI Taxonomy" id="595692"/>
    <lineage>
        <taxon>Bacteria</taxon>
        <taxon>Pseudomonadati</taxon>
        <taxon>Verrucomicrobiota</taxon>
        <taxon>Verrucomicrobiia</taxon>
        <taxon>Verrucomicrobiales</taxon>
        <taxon>Verrucomicrobiaceae</taxon>
        <taxon>Haloferula</taxon>
    </lineage>
</organism>
<dbReference type="Pfam" id="PF15892">
    <property type="entry name" value="BNR_4"/>
    <property type="match status" value="1"/>
</dbReference>
<dbReference type="InterPro" id="IPR059100">
    <property type="entry name" value="TSP3_bac"/>
</dbReference>
<dbReference type="RefSeq" id="WP_184015047.1">
    <property type="nucleotide sequence ID" value="NZ_JACHFD010000001.1"/>
</dbReference>
<keyword evidence="3 6" id="KW-0732">Signal</keyword>
<feature type="signal peptide" evidence="6">
    <location>
        <begin position="1"/>
        <end position="21"/>
    </location>
</feature>
<evidence type="ECO:0000256" key="6">
    <source>
        <dbReference type="SAM" id="SignalP"/>
    </source>
</evidence>
<evidence type="ECO:0000256" key="1">
    <source>
        <dbReference type="ARBA" id="ARBA00004613"/>
    </source>
</evidence>
<keyword evidence="2" id="KW-0964">Secreted</keyword>
<evidence type="ECO:0000313" key="7">
    <source>
        <dbReference type="EMBL" id="MBB5350051.1"/>
    </source>
</evidence>
<dbReference type="AlphaFoldDB" id="A0A840VAX7"/>
<gene>
    <name evidence="7" type="ORF">HNR46_000272</name>
</gene>
<accession>A0A840VAX7</accession>
<dbReference type="Proteomes" id="UP000557717">
    <property type="component" value="Unassembled WGS sequence"/>
</dbReference>
<keyword evidence="8" id="KW-1185">Reference proteome</keyword>
<keyword evidence="4" id="KW-0106">Calcium</keyword>
<evidence type="ECO:0000256" key="4">
    <source>
        <dbReference type="ARBA" id="ARBA00022837"/>
    </source>
</evidence>
<feature type="chain" id="PRO_5032645417" description="Fibronectin type-III domain-containing protein" evidence="6">
    <location>
        <begin position="22"/>
        <end position="967"/>
    </location>
</feature>